<evidence type="ECO:0000313" key="1">
    <source>
        <dbReference type="EMBL" id="KAJ7028516.1"/>
    </source>
</evidence>
<name>A0AAD6SI89_9AGAR</name>
<protein>
    <recommendedName>
        <fullName evidence="3">Protein kinase domain-containing protein</fullName>
    </recommendedName>
</protein>
<comment type="caution">
    <text evidence="1">The sequence shown here is derived from an EMBL/GenBank/DDBJ whole genome shotgun (WGS) entry which is preliminary data.</text>
</comment>
<gene>
    <name evidence="1" type="ORF">C8F04DRAFT_908778</name>
</gene>
<organism evidence="1 2">
    <name type="scientific">Mycena alexandri</name>
    <dbReference type="NCBI Taxonomy" id="1745969"/>
    <lineage>
        <taxon>Eukaryota</taxon>
        <taxon>Fungi</taxon>
        <taxon>Dikarya</taxon>
        <taxon>Basidiomycota</taxon>
        <taxon>Agaricomycotina</taxon>
        <taxon>Agaricomycetes</taxon>
        <taxon>Agaricomycetidae</taxon>
        <taxon>Agaricales</taxon>
        <taxon>Marasmiineae</taxon>
        <taxon>Mycenaceae</taxon>
        <taxon>Mycena</taxon>
    </lineage>
</organism>
<dbReference type="EMBL" id="JARJCM010000111">
    <property type="protein sequence ID" value="KAJ7028516.1"/>
    <property type="molecule type" value="Genomic_DNA"/>
</dbReference>
<dbReference type="AlphaFoldDB" id="A0AAD6SI89"/>
<dbReference type="Proteomes" id="UP001218188">
    <property type="component" value="Unassembled WGS sequence"/>
</dbReference>
<feature type="non-terminal residue" evidence="1">
    <location>
        <position position="1"/>
    </location>
</feature>
<proteinExistence type="predicted"/>
<keyword evidence="2" id="KW-1185">Reference proteome</keyword>
<evidence type="ECO:0000313" key="2">
    <source>
        <dbReference type="Proteomes" id="UP001218188"/>
    </source>
</evidence>
<evidence type="ECO:0008006" key="3">
    <source>
        <dbReference type="Google" id="ProtNLM"/>
    </source>
</evidence>
<accession>A0AAD6SI89</accession>
<reference evidence="1" key="1">
    <citation type="submission" date="2023-03" db="EMBL/GenBank/DDBJ databases">
        <title>Massive genome expansion in bonnet fungi (Mycena s.s.) driven by repeated elements and novel gene families across ecological guilds.</title>
        <authorList>
            <consortium name="Lawrence Berkeley National Laboratory"/>
            <person name="Harder C.B."/>
            <person name="Miyauchi S."/>
            <person name="Viragh M."/>
            <person name="Kuo A."/>
            <person name="Thoen E."/>
            <person name="Andreopoulos B."/>
            <person name="Lu D."/>
            <person name="Skrede I."/>
            <person name="Drula E."/>
            <person name="Henrissat B."/>
            <person name="Morin E."/>
            <person name="Kohler A."/>
            <person name="Barry K."/>
            <person name="LaButti K."/>
            <person name="Morin E."/>
            <person name="Salamov A."/>
            <person name="Lipzen A."/>
            <person name="Mereny Z."/>
            <person name="Hegedus B."/>
            <person name="Baldrian P."/>
            <person name="Stursova M."/>
            <person name="Weitz H."/>
            <person name="Taylor A."/>
            <person name="Grigoriev I.V."/>
            <person name="Nagy L.G."/>
            <person name="Martin F."/>
            <person name="Kauserud H."/>
        </authorList>
    </citation>
    <scope>NUCLEOTIDE SEQUENCE</scope>
    <source>
        <strain evidence="1">CBHHK200</strain>
    </source>
</reference>
<feature type="non-terminal residue" evidence="1">
    <location>
        <position position="54"/>
    </location>
</feature>
<sequence length="54" mass="6099">FIDFDLSGEHDPATGPPLVDPSYGGIREVPEWAFKDRKCNPFAVDLWCLGFMIQ</sequence>